<keyword evidence="1" id="KW-0472">Membrane</keyword>
<keyword evidence="1" id="KW-1133">Transmembrane helix</keyword>
<evidence type="ECO:0000256" key="1">
    <source>
        <dbReference type="SAM" id="Phobius"/>
    </source>
</evidence>
<keyword evidence="3" id="KW-1185">Reference proteome</keyword>
<proteinExistence type="predicted"/>
<dbReference type="Proteomes" id="UP001054820">
    <property type="component" value="Chromosome"/>
</dbReference>
<accession>A0ABN6CW51</accession>
<keyword evidence="1" id="KW-0812">Transmembrane</keyword>
<feature type="transmembrane region" description="Helical" evidence="1">
    <location>
        <begin position="118"/>
        <end position="137"/>
    </location>
</feature>
<feature type="transmembrane region" description="Helical" evidence="1">
    <location>
        <begin position="87"/>
        <end position="112"/>
    </location>
</feature>
<sequence>MENQISNLLREQGVVIGIDGDEVLVETQRSTGCSGCSSESGCGTSALAKLFSTTSKAPIRVKNNLHCEIGDSVELVLDESRLLQHSFMAYGLPLIGLFVLAISFSKIALHVFSLSPGLAELSAILGGVLGLYLGWWITRKLYKPVMPELSKVITKSL</sequence>
<evidence type="ECO:0000313" key="3">
    <source>
        <dbReference type="Proteomes" id="UP001054820"/>
    </source>
</evidence>
<dbReference type="InterPro" id="IPR007359">
    <property type="entry name" value="SigmaE_reg_RseC_MucC"/>
</dbReference>
<organism evidence="2 3">
    <name type="scientific">Thiomicrorhabdus immobilis</name>
    <dbReference type="NCBI Taxonomy" id="2791037"/>
    <lineage>
        <taxon>Bacteria</taxon>
        <taxon>Pseudomonadati</taxon>
        <taxon>Pseudomonadota</taxon>
        <taxon>Gammaproteobacteria</taxon>
        <taxon>Thiotrichales</taxon>
        <taxon>Piscirickettsiaceae</taxon>
        <taxon>Thiomicrorhabdus</taxon>
    </lineage>
</organism>
<evidence type="ECO:0000313" key="2">
    <source>
        <dbReference type="EMBL" id="BCN93153.1"/>
    </source>
</evidence>
<dbReference type="RefSeq" id="WP_237264095.1">
    <property type="nucleotide sequence ID" value="NZ_AP024202.1"/>
</dbReference>
<dbReference type="PANTHER" id="PTHR35867">
    <property type="entry name" value="PROTEIN RSEC"/>
    <property type="match status" value="1"/>
</dbReference>
<dbReference type="EMBL" id="AP024202">
    <property type="protein sequence ID" value="BCN93153.1"/>
    <property type="molecule type" value="Genomic_DNA"/>
</dbReference>
<dbReference type="InterPro" id="IPR026268">
    <property type="entry name" value="RseC"/>
</dbReference>
<name>A0ABN6CW51_9GAMM</name>
<protein>
    <submittedName>
        <fullName evidence="2">Sigma E factor positive regulatory protein RseC</fullName>
    </submittedName>
</protein>
<gene>
    <name evidence="2" type="primary">rseC</name>
    <name evidence="2" type="ORF">THMIRHAM_09380</name>
</gene>
<dbReference type="Pfam" id="PF04246">
    <property type="entry name" value="RseC_MucC"/>
    <property type="match status" value="1"/>
</dbReference>
<dbReference type="PANTHER" id="PTHR35867:SF1">
    <property type="entry name" value="PROTEIN RSEC"/>
    <property type="match status" value="1"/>
</dbReference>
<reference evidence="2" key="1">
    <citation type="journal article" date="2022" name="Arch. Microbiol.">
        <title>Thiomicrorhabdus immobilis sp. nov., a mesophilic sulfur-oxidizing bacterium isolated from sediment of a brackish lake in northern Japan.</title>
        <authorList>
            <person name="Kojima H."/>
            <person name="Mochizuki J."/>
            <person name="Kanda M."/>
            <person name="Watanabe T."/>
            <person name="Fukui M."/>
        </authorList>
    </citation>
    <scope>NUCLEOTIDE SEQUENCE</scope>
    <source>
        <strain evidence="2">Am19</strain>
    </source>
</reference>
<dbReference type="PIRSF" id="PIRSF004923">
    <property type="entry name" value="RseC"/>
    <property type="match status" value="1"/>
</dbReference>